<organism evidence="1 2">
    <name type="scientific">Thysanoplusia orichalcea nucleopolyhedrovirus</name>
    <dbReference type="NCBI Taxonomy" id="101850"/>
    <lineage>
        <taxon>Viruses</taxon>
        <taxon>Viruses incertae sedis</taxon>
        <taxon>Naldaviricetes</taxon>
        <taxon>Lefavirales</taxon>
        <taxon>Baculoviridae</taxon>
        <taxon>Alphabaculovirus</taxon>
        <taxon>Alphabaculovirus thorichlaceae</taxon>
    </lineage>
</organism>
<evidence type="ECO:0000313" key="1">
    <source>
        <dbReference type="EMBL" id="AGA16221.1"/>
    </source>
</evidence>
<accession>L0CLU3</accession>
<name>L0CLU3_9ABAC</name>
<dbReference type="EMBL" id="JX467702">
    <property type="protein sequence ID" value="AGA16221.1"/>
    <property type="molecule type" value="Genomic_DNA"/>
</dbReference>
<dbReference type="RefSeq" id="YP_007250477.1">
    <property type="nucleotide sequence ID" value="NC_019945.1"/>
</dbReference>
<dbReference type="Proteomes" id="UP000202315">
    <property type="component" value="Segment"/>
</dbReference>
<sequence>MDSLLNLCLKILPSKVELPRVLSSQIKQCNGCHQWFLPKFIGDKCCGRCTCDICHEYKINDCLQLGVSTIKPQSSNKEIYIFTNRTFKTCKNECRHKSKRKCLVTYFNKNEKCFNSCCVNKRCYMCLEYKQTLHSVNLYVRNGKYTSYAAFCFSCIKNRIKVCQMCDQPLLKMYKQKQEERLKTQSLYKTMADQDLKVFDLYDTNNYTGIMVLCAQCHIFSYCVCTFTIQCYCPRLNYECECFCRQSKYFKNNVLCIKSKQACFNKFKIRRIPKIYKEEYKFKRMYKLINIY</sequence>
<protein>
    <submittedName>
        <fullName evidence="1">Hcf-1 protein</fullName>
    </submittedName>
</protein>
<proteinExistence type="predicted"/>
<gene>
    <name evidence="1" type="primary">hcf-1</name>
</gene>
<dbReference type="OrthoDB" id="30663at10239"/>
<evidence type="ECO:0000313" key="2">
    <source>
        <dbReference type="Proteomes" id="UP000202315"/>
    </source>
</evidence>
<reference evidence="1 2" key="1">
    <citation type="journal article" date="2012" name="J. Virol.">
        <title>Genome of Thysanoplusia orichalcea multiple nucleopolyhedrovirus lacks the superoxide dismutase gene.</title>
        <authorList>
            <person name="Wang Y.S."/>
            <person name="Huang G.H."/>
            <person name="Cheng X.H."/>
            <person name="Wang X."/>
            <person name="Garretson T.A."/>
            <person name="Dai L.Y."/>
            <person name="Zhang C.X."/>
            <person name="Cheng X.W."/>
        </authorList>
    </citation>
    <scope>NUCLEOTIDE SEQUENCE [LARGE SCALE GENOMIC DNA]</scope>
    <source>
        <strain evidence="1">P2</strain>
    </source>
</reference>
<dbReference type="GeneID" id="14340117"/>
<dbReference type="KEGG" id="vg:14340117"/>
<keyword evidence="2" id="KW-1185">Reference proteome</keyword>